<dbReference type="InterPro" id="IPR010920">
    <property type="entry name" value="LSM_dom_sf"/>
</dbReference>
<keyword evidence="3" id="KW-1003">Cell membrane</keyword>
<feature type="signal peptide" evidence="9">
    <location>
        <begin position="1"/>
        <end position="39"/>
    </location>
</feature>
<dbReference type="SUPFAM" id="SSF82861">
    <property type="entry name" value="Mechanosensitive channel protein MscS (YggB), transmembrane region"/>
    <property type="match status" value="1"/>
</dbReference>
<evidence type="ECO:0000259" key="10">
    <source>
        <dbReference type="Pfam" id="PF00924"/>
    </source>
</evidence>
<sequence>MPSNAPLRRLPAVALQHLALALALVASALGGAAPAAALAAPGGAALDALATRLEDGAVSAEARPPLQDALQQAREDAAAAESALAAADALREEADRAGREVEDLEARLARDTDAELAAWRRRQPSTTSVAAIERRRAQVQAEYERLRGDLEQTAAALGRILTSPSTLDPALVEQEAALRDAAANARAASERDPEDPAAGVAAAAADAAWRRAANERVRAEAEIATLPVRQQLYEARQRVQERAVALARRKLELLLAQLADLREAQVAALQERVRAQAEAALADGGPAAADFARANIDHAGRLAQRETDLAAARSDAIAAARDAARTDDVLRATEARLALGGRDDAVALTLLRERARLDEAAALAERRAQVRRRLDSARLRLIDLDEAREALDDAEVDPDDGTLRALRDAQRELIDELAESNRQLVSALSATEVALQTQAARLQRLDELLSRRLLWTPGHAPVDRAWLARHGEGWRSALRAADPGPALVALGTRDLGVLAILASGLALAVVGLVARLRLGARLAHLAAPLQRVRTDTYAATLAAAAATAIAALPAAALATAAGLALLLAPESRGDRAVAAFSAAFLGSAPLLYLVALFPALARDGGLGDLHLRWTAQRRRALRTLRGWLLALLPLQFGLVLLFRAQQEPALDIVARDLLLGWCLVVGLALWRLLAPEAVWHSRRMTPEPSAARRLLRVVLPVGAVLLMVLTLLGYTVTVGAMLLTFWQSCLALTAIAIVRGLIERWFLLGERRIALRRYEERREAARASDEGDGGGEFAVEVDPDNLPLERVSAQRRRLLRALTLGLLVMAALLIWGPLLPALERLDDIRPWASETSLRSVLYGAVVLLATAVAARNLPGLFEVGLQSRTHLDASTRYAITSISRYLIVIGGVVGGFALLGVRWGNLQWMAAALTVGLGFGLQEIFANFVSGIILLIERPVRIGDLITIGEFTGTVTKVRTRATTILDWDNREVVVPNKTFITDRLINWTLTDTHTRLNVAVTVARDSDAETVHRILMDAARATPTVMDEPAPWTHFAGIGPNGLNFALYVHVRALNERIETQNALNARIVRGLADAGIEIAFTRMDVQLSRALAQRMPADPGAAGEGATSPA</sequence>
<protein>
    <submittedName>
        <fullName evidence="13">Mechanosensitive ion channel</fullName>
    </submittedName>
</protein>
<keyword evidence="5 8" id="KW-1133">Transmembrane helix</keyword>
<evidence type="ECO:0000256" key="1">
    <source>
        <dbReference type="ARBA" id="ARBA00004651"/>
    </source>
</evidence>
<feature type="transmembrane region" description="Helical" evidence="8">
    <location>
        <begin position="622"/>
        <end position="642"/>
    </location>
</feature>
<dbReference type="InterPro" id="IPR023408">
    <property type="entry name" value="MscS_beta-dom_sf"/>
</dbReference>
<dbReference type="EMBL" id="JAGQFT020000010">
    <property type="protein sequence ID" value="MBS7458401.1"/>
    <property type="molecule type" value="Genomic_DNA"/>
</dbReference>
<feature type="transmembrane region" description="Helical" evidence="8">
    <location>
        <begin position="537"/>
        <end position="566"/>
    </location>
</feature>
<dbReference type="Pfam" id="PF21082">
    <property type="entry name" value="MS_channel_3rd"/>
    <property type="match status" value="1"/>
</dbReference>
<reference evidence="14 15" key="1">
    <citation type="journal article" date="2021" name="Microbiol. Resour. Announc.">
        <title>Draft Genome Sequence of Coralloluteibacterium stylophorae LMG 29479T.</title>
        <authorList>
            <person name="Karlyshev A.V."/>
            <person name="Kudryashova E.B."/>
            <person name="Ariskina E.V."/>
            <person name="Conroy A.P."/>
            <person name="Abidueva E.Y."/>
        </authorList>
    </citation>
    <scope>NUCLEOTIDE SEQUENCE [LARGE SCALE GENOMIC DNA]</scope>
    <source>
        <strain evidence="14 15">LMG 29479</strain>
    </source>
</reference>
<feature type="transmembrane region" description="Helical" evidence="8">
    <location>
        <begin position="839"/>
        <end position="861"/>
    </location>
</feature>
<evidence type="ECO:0000256" key="6">
    <source>
        <dbReference type="ARBA" id="ARBA00023136"/>
    </source>
</evidence>
<name>A0A8J7VY36_9GAMM</name>
<feature type="domain" description="Mechanosensitive ion channel inner membrane" evidence="11">
    <location>
        <begin position="501"/>
        <end position="831"/>
    </location>
</feature>
<dbReference type="Gene3D" id="1.10.287.1260">
    <property type="match status" value="1"/>
</dbReference>
<gene>
    <name evidence="14" type="ORF">KB893_014775</name>
    <name evidence="13" type="ORF">KB893_16080</name>
</gene>
<dbReference type="PROSITE" id="PS01246">
    <property type="entry name" value="UPF0003"/>
    <property type="match status" value="1"/>
</dbReference>
<evidence type="ECO:0000313" key="14">
    <source>
        <dbReference type="EMBL" id="MBS7458401.1"/>
    </source>
</evidence>
<dbReference type="Proteomes" id="UP000675747">
    <property type="component" value="Unassembled WGS sequence"/>
</dbReference>
<evidence type="ECO:0000259" key="12">
    <source>
        <dbReference type="Pfam" id="PF21082"/>
    </source>
</evidence>
<accession>A0A8J7VY36</accession>
<evidence type="ECO:0000256" key="8">
    <source>
        <dbReference type="SAM" id="Phobius"/>
    </source>
</evidence>
<comment type="subcellular location">
    <subcellularLocation>
        <location evidence="1">Cell membrane</location>
        <topology evidence="1">Multi-pass membrane protein</topology>
    </subcellularLocation>
</comment>
<feature type="transmembrane region" description="Helical" evidence="8">
    <location>
        <begin position="720"/>
        <end position="742"/>
    </location>
</feature>
<evidence type="ECO:0000259" key="11">
    <source>
        <dbReference type="Pfam" id="PF12794"/>
    </source>
</evidence>
<evidence type="ECO:0000256" key="2">
    <source>
        <dbReference type="ARBA" id="ARBA00008017"/>
    </source>
</evidence>
<evidence type="ECO:0000256" key="9">
    <source>
        <dbReference type="SAM" id="SignalP"/>
    </source>
</evidence>
<dbReference type="InterPro" id="IPR006686">
    <property type="entry name" value="MscS_channel_CS"/>
</dbReference>
<keyword evidence="6 8" id="KW-0472">Membrane</keyword>
<dbReference type="RefSeq" id="WP_211927882.1">
    <property type="nucleotide sequence ID" value="NZ_JAGQFT020000010.1"/>
</dbReference>
<feature type="transmembrane region" description="Helical" evidence="8">
    <location>
        <begin position="798"/>
        <end position="819"/>
    </location>
</feature>
<feature type="coiled-coil region" evidence="7">
    <location>
        <begin position="360"/>
        <end position="423"/>
    </location>
</feature>
<reference evidence="13" key="2">
    <citation type="submission" date="2021-04" db="EMBL/GenBank/DDBJ databases">
        <authorList>
            <person name="Karlyshev A.V."/>
        </authorList>
    </citation>
    <scope>NUCLEOTIDE SEQUENCE</scope>
    <source>
        <strain evidence="13">LMG 29479</strain>
    </source>
</reference>
<evidence type="ECO:0000313" key="15">
    <source>
        <dbReference type="Proteomes" id="UP000675747"/>
    </source>
</evidence>
<feature type="coiled-coil region" evidence="7">
    <location>
        <begin position="70"/>
        <end position="191"/>
    </location>
</feature>
<dbReference type="Gene3D" id="2.30.30.60">
    <property type="match status" value="1"/>
</dbReference>
<evidence type="ECO:0000313" key="13">
    <source>
        <dbReference type="EMBL" id="MBR0564013.1"/>
    </source>
</evidence>
<keyword evidence="4 8" id="KW-0812">Transmembrane</keyword>
<dbReference type="Gene3D" id="3.30.70.100">
    <property type="match status" value="1"/>
</dbReference>
<feature type="transmembrane region" description="Helical" evidence="8">
    <location>
        <begin position="909"/>
        <end position="936"/>
    </location>
</feature>
<dbReference type="InterPro" id="IPR011066">
    <property type="entry name" value="MscS_channel_C_sf"/>
</dbReference>
<proteinExistence type="inferred from homology"/>
<comment type="similarity">
    <text evidence="2">Belongs to the MscS (TC 1.A.23) family.</text>
</comment>
<dbReference type="InterPro" id="IPR006685">
    <property type="entry name" value="MscS_channel_2nd"/>
</dbReference>
<feature type="transmembrane region" description="Helical" evidence="8">
    <location>
        <begin position="495"/>
        <end position="516"/>
    </location>
</feature>
<evidence type="ECO:0000256" key="5">
    <source>
        <dbReference type="ARBA" id="ARBA00022989"/>
    </source>
</evidence>
<evidence type="ECO:0000256" key="7">
    <source>
        <dbReference type="SAM" id="Coils"/>
    </source>
</evidence>
<evidence type="ECO:0000256" key="4">
    <source>
        <dbReference type="ARBA" id="ARBA00022692"/>
    </source>
</evidence>
<feature type="domain" description="Mechanosensitive ion channel MscS" evidence="10">
    <location>
        <begin position="924"/>
        <end position="989"/>
    </location>
</feature>
<dbReference type="InterPro" id="IPR052702">
    <property type="entry name" value="MscS-like_channel"/>
</dbReference>
<feature type="transmembrane region" description="Helical" evidence="8">
    <location>
        <begin position="654"/>
        <end position="673"/>
    </location>
</feature>
<keyword evidence="7" id="KW-0175">Coiled coil</keyword>
<feature type="transmembrane region" description="Helical" evidence="8">
    <location>
        <begin position="882"/>
        <end position="903"/>
    </location>
</feature>
<dbReference type="SUPFAM" id="SSF50182">
    <property type="entry name" value="Sm-like ribonucleoproteins"/>
    <property type="match status" value="1"/>
</dbReference>
<dbReference type="InterPro" id="IPR025692">
    <property type="entry name" value="MscS_IM_dom1"/>
</dbReference>
<evidence type="ECO:0000256" key="3">
    <source>
        <dbReference type="ARBA" id="ARBA00022475"/>
    </source>
</evidence>
<feature type="coiled-coil region" evidence="7">
    <location>
        <begin position="244"/>
        <end position="278"/>
    </location>
</feature>
<dbReference type="EMBL" id="JAGQFT010000219">
    <property type="protein sequence ID" value="MBR0564013.1"/>
    <property type="molecule type" value="Genomic_DNA"/>
</dbReference>
<dbReference type="InterPro" id="IPR049278">
    <property type="entry name" value="MS_channel_C"/>
</dbReference>
<keyword evidence="9" id="KW-0732">Signal</keyword>
<dbReference type="GO" id="GO:0005886">
    <property type="term" value="C:plasma membrane"/>
    <property type="evidence" value="ECO:0007669"/>
    <property type="project" value="UniProtKB-SubCell"/>
</dbReference>
<dbReference type="Pfam" id="PF12794">
    <property type="entry name" value="MscS_TM"/>
    <property type="match status" value="1"/>
</dbReference>
<dbReference type="InterPro" id="IPR011014">
    <property type="entry name" value="MscS_channel_TM-2"/>
</dbReference>
<feature type="domain" description="Mechanosensitive ion channel MscS C-terminal" evidence="12">
    <location>
        <begin position="998"/>
        <end position="1080"/>
    </location>
</feature>
<organism evidence="13">
    <name type="scientific">Coralloluteibacterium stylophorae</name>
    <dbReference type="NCBI Taxonomy" id="1776034"/>
    <lineage>
        <taxon>Bacteria</taxon>
        <taxon>Pseudomonadati</taxon>
        <taxon>Pseudomonadota</taxon>
        <taxon>Gammaproteobacteria</taxon>
        <taxon>Lysobacterales</taxon>
        <taxon>Lysobacteraceae</taxon>
        <taxon>Coralloluteibacterium</taxon>
    </lineage>
</organism>
<dbReference type="GO" id="GO:0008381">
    <property type="term" value="F:mechanosensitive monoatomic ion channel activity"/>
    <property type="evidence" value="ECO:0007669"/>
    <property type="project" value="UniProtKB-ARBA"/>
</dbReference>
<dbReference type="PANTHER" id="PTHR30347">
    <property type="entry name" value="POTASSIUM CHANNEL RELATED"/>
    <property type="match status" value="1"/>
</dbReference>
<feature type="chain" id="PRO_5042774317" evidence="9">
    <location>
        <begin position="40"/>
        <end position="1112"/>
    </location>
</feature>
<feature type="transmembrane region" description="Helical" evidence="8">
    <location>
        <begin position="694"/>
        <end position="714"/>
    </location>
</feature>
<dbReference type="SUPFAM" id="SSF82689">
    <property type="entry name" value="Mechanosensitive channel protein MscS (YggB), C-terminal domain"/>
    <property type="match status" value="1"/>
</dbReference>
<feature type="transmembrane region" description="Helical" evidence="8">
    <location>
        <begin position="578"/>
        <end position="601"/>
    </location>
</feature>
<keyword evidence="15" id="KW-1185">Reference proteome</keyword>
<dbReference type="Pfam" id="PF00924">
    <property type="entry name" value="MS_channel_2nd"/>
    <property type="match status" value="1"/>
</dbReference>
<comment type="caution">
    <text evidence="13">The sequence shown here is derived from an EMBL/GenBank/DDBJ whole genome shotgun (WGS) entry which is preliminary data.</text>
</comment>
<dbReference type="AlphaFoldDB" id="A0A8J7VY36"/>
<dbReference type="PANTHER" id="PTHR30347:SF1">
    <property type="entry name" value="MECHANOSENSITIVE CHANNEL MSCK"/>
    <property type="match status" value="1"/>
</dbReference>